<keyword evidence="2" id="KW-1185">Reference proteome</keyword>
<accession>A0ABU1Y440</accession>
<comment type="caution">
    <text evidence="1">The sequence shown here is derived from an EMBL/GenBank/DDBJ whole genome shotgun (WGS) entry which is preliminary data.</text>
</comment>
<reference evidence="1 2" key="1">
    <citation type="submission" date="2023-07" db="EMBL/GenBank/DDBJ databases">
        <title>Sorghum-associated microbial communities from plants grown in Nebraska, USA.</title>
        <authorList>
            <person name="Schachtman D."/>
        </authorList>
    </citation>
    <scope>NUCLEOTIDE SEQUENCE [LARGE SCALE GENOMIC DNA]</scope>
    <source>
        <strain evidence="1 2">4129</strain>
    </source>
</reference>
<dbReference type="InterPro" id="IPR051159">
    <property type="entry name" value="Hexapeptide_acetyltransf"/>
</dbReference>
<protein>
    <submittedName>
        <fullName evidence="1">Acetyltransferase-like isoleucine patch superfamily enzyme</fullName>
    </submittedName>
</protein>
<dbReference type="RefSeq" id="WP_310278715.1">
    <property type="nucleotide sequence ID" value="NZ_JAVDWQ010000002.1"/>
</dbReference>
<dbReference type="InterPro" id="IPR011004">
    <property type="entry name" value="Trimer_LpxA-like_sf"/>
</dbReference>
<proteinExistence type="predicted"/>
<dbReference type="Proteomes" id="UP001269081">
    <property type="component" value="Unassembled WGS sequence"/>
</dbReference>
<name>A0ABU1Y440_9FLAO</name>
<dbReference type="CDD" id="cd04647">
    <property type="entry name" value="LbH_MAT_like"/>
    <property type="match status" value="1"/>
</dbReference>
<dbReference type="PANTHER" id="PTHR23416:SF78">
    <property type="entry name" value="LIPOPOLYSACCHARIDE BIOSYNTHESIS O-ACETYL TRANSFERASE WBBJ-RELATED"/>
    <property type="match status" value="1"/>
</dbReference>
<sequence>MIRIYNALYRRFWHFYNKRSYKKLGVNTFVKNALIITPKYISISDNVFILPNSRIEGITSYEGVSFSPHIQISENCTIQQNLHLTCAENIFIGKNTAIAANVTITDINHPYENIDLPIEKHALIVTPVSIGDDCKIYNNVVILPGTKIGKHCVIGANSVVGGNFTDYCIVVGAPAKIIKRYCFDSASWKKTDGKGNFVV</sequence>
<organism evidence="1 2">
    <name type="scientific">Flavobacterium piscis</name>
    <dbReference type="NCBI Taxonomy" id="1114874"/>
    <lineage>
        <taxon>Bacteria</taxon>
        <taxon>Pseudomonadati</taxon>
        <taxon>Bacteroidota</taxon>
        <taxon>Flavobacteriia</taxon>
        <taxon>Flavobacteriales</taxon>
        <taxon>Flavobacteriaceae</taxon>
        <taxon>Flavobacterium</taxon>
    </lineage>
</organism>
<evidence type="ECO:0000313" key="1">
    <source>
        <dbReference type="EMBL" id="MDR7208987.1"/>
    </source>
</evidence>
<dbReference type="EMBL" id="JAVDWQ010000002">
    <property type="protein sequence ID" value="MDR7208987.1"/>
    <property type="molecule type" value="Genomic_DNA"/>
</dbReference>
<evidence type="ECO:0000313" key="2">
    <source>
        <dbReference type="Proteomes" id="UP001269081"/>
    </source>
</evidence>
<dbReference type="SUPFAM" id="SSF51161">
    <property type="entry name" value="Trimeric LpxA-like enzymes"/>
    <property type="match status" value="1"/>
</dbReference>
<dbReference type="PANTHER" id="PTHR23416">
    <property type="entry name" value="SIALIC ACID SYNTHASE-RELATED"/>
    <property type="match status" value="1"/>
</dbReference>
<dbReference type="Pfam" id="PF00132">
    <property type="entry name" value="Hexapep"/>
    <property type="match status" value="1"/>
</dbReference>
<dbReference type="InterPro" id="IPR001451">
    <property type="entry name" value="Hexapep"/>
</dbReference>
<gene>
    <name evidence="1" type="ORF">J2W48_000917</name>
</gene>
<dbReference type="Gene3D" id="2.160.10.10">
    <property type="entry name" value="Hexapeptide repeat proteins"/>
    <property type="match status" value="1"/>
</dbReference>